<evidence type="ECO:0000313" key="2">
    <source>
        <dbReference type="EMBL" id="KKT39129.1"/>
    </source>
</evidence>
<dbReference type="EMBL" id="LCHM01000001">
    <property type="protein sequence ID" value="KKT39129.1"/>
    <property type="molecule type" value="Genomic_DNA"/>
</dbReference>
<proteinExistence type="predicted"/>
<evidence type="ECO:0000256" key="1">
    <source>
        <dbReference type="SAM" id="Phobius"/>
    </source>
</evidence>
<gene>
    <name evidence="2" type="ORF">UW22_C0001G0040</name>
</gene>
<comment type="caution">
    <text evidence="2">The sequence shown here is derived from an EMBL/GenBank/DDBJ whole genome shotgun (WGS) entry which is preliminary data.</text>
</comment>
<reference evidence="2 3" key="1">
    <citation type="journal article" date="2015" name="Nature">
        <title>rRNA introns, odd ribosomes, and small enigmatic genomes across a large radiation of phyla.</title>
        <authorList>
            <person name="Brown C.T."/>
            <person name="Hug L.A."/>
            <person name="Thomas B.C."/>
            <person name="Sharon I."/>
            <person name="Castelle C.J."/>
            <person name="Singh A."/>
            <person name="Wilkins M.J."/>
            <person name="Williams K.H."/>
            <person name="Banfield J.F."/>
        </authorList>
    </citation>
    <scope>NUCLEOTIDE SEQUENCE [LARGE SCALE GENOMIC DNA]</scope>
</reference>
<keyword evidence="1" id="KW-1133">Transmembrane helix</keyword>
<feature type="transmembrane region" description="Helical" evidence="1">
    <location>
        <begin position="217"/>
        <end position="237"/>
    </location>
</feature>
<dbReference type="PROSITE" id="PS51257">
    <property type="entry name" value="PROKAR_LIPOPROTEIN"/>
    <property type="match status" value="1"/>
</dbReference>
<feature type="transmembrane region" description="Helical" evidence="1">
    <location>
        <begin position="528"/>
        <end position="549"/>
    </location>
</feature>
<evidence type="ECO:0008006" key="4">
    <source>
        <dbReference type="Google" id="ProtNLM"/>
    </source>
</evidence>
<feature type="transmembrane region" description="Helical" evidence="1">
    <location>
        <begin position="122"/>
        <end position="140"/>
    </location>
</feature>
<keyword evidence="1" id="KW-0812">Transmembrane</keyword>
<organism evidence="2 3">
    <name type="scientific">Candidatus Gottesmanbacteria bacterium GW2011_GWB1_44_11c</name>
    <dbReference type="NCBI Taxonomy" id="1618447"/>
    <lineage>
        <taxon>Bacteria</taxon>
        <taxon>Candidatus Gottesmaniibacteriota</taxon>
    </lineage>
</organism>
<dbReference type="Proteomes" id="UP000034617">
    <property type="component" value="Unassembled WGS sequence"/>
</dbReference>
<feature type="transmembrane region" description="Helical" evidence="1">
    <location>
        <begin position="320"/>
        <end position="341"/>
    </location>
</feature>
<dbReference type="AlphaFoldDB" id="A0A0G1JUL2"/>
<sequence>MSNPAKHGLFIFLIIIFSLLACWKLFNSSFYTSHDGEGHVIRMIEYDEAWKDGQIPVRIAKRINYGLGYPFFNFNYPFVYFLGEIFHLGGFSFVASFKLLFILSIFIGSVSMYVFMLSHVSMIASFISALFYIFVPYRFLNMYVRGNPAESLALALLPLLLFCTDRLFRTKGEKFGLLIVIGSLFMLSHNGTALIGVPVILLYFSIQLCFSSYRKHILKKFVLACILIACVTSFFWIPLISETGLTKLAELSEDYPFFFPTIREVLYSPWGFGAYKQGIMPGKMSPQIGLLHIGFFTVSVIYISTLLIRKKIVLKKDWFILFFIGITFSALFFMLPVSKFIWDNFSLFRMIQIPWRFLGIIVLGCSVSAGYIVSFIEVPRLCKIVGCIIGVSLLLYANRNHIRVNMYTDFTNPFDRHPTYGFSTTSKDEHMPRLAPRIHEDPKSDGDLFPSESGTSKRTVWKSNFQEFIIDTNTPLEFRANVSYFPGWRASLDGTSVPILYSKDEYQRLRITVPPGIHKAVFRFGEPWYRLFSDIVSVIAVVYILGIMIQKKGKNL</sequence>
<protein>
    <recommendedName>
        <fullName evidence="4">Membrane protein 6-pyruvoyl-tetrahydropterin synthase-related domain-containing protein</fullName>
    </recommendedName>
</protein>
<feature type="transmembrane region" description="Helical" evidence="1">
    <location>
        <begin position="175"/>
        <end position="205"/>
    </location>
</feature>
<feature type="transmembrane region" description="Helical" evidence="1">
    <location>
        <begin position="353"/>
        <end position="373"/>
    </location>
</feature>
<feature type="transmembrane region" description="Helical" evidence="1">
    <location>
        <begin position="288"/>
        <end position="308"/>
    </location>
</feature>
<feature type="transmembrane region" description="Helical" evidence="1">
    <location>
        <begin position="7"/>
        <end position="26"/>
    </location>
</feature>
<evidence type="ECO:0000313" key="3">
    <source>
        <dbReference type="Proteomes" id="UP000034617"/>
    </source>
</evidence>
<accession>A0A0G1JUL2</accession>
<keyword evidence="1" id="KW-0472">Membrane</keyword>
<name>A0A0G1JUL2_9BACT</name>